<dbReference type="AlphaFoldDB" id="A0A494Z2Q0"/>
<name>A0A494Z2Q0_9BACL</name>
<dbReference type="EMBL" id="RBZN01000019">
    <property type="protein sequence ID" value="RKQ16707.1"/>
    <property type="molecule type" value="Genomic_DNA"/>
</dbReference>
<protein>
    <submittedName>
        <fullName evidence="1">Uncharacterized protein</fullName>
    </submittedName>
</protein>
<accession>A0A494Z2Q0</accession>
<evidence type="ECO:0000313" key="1">
    <source>
        <dbReference type="EMBL" id="RKQ16707.1"/>
    </source>
</evidence>
<keyword evidence="2" id="KW-1185">Reference proteome</keyword>
<dbReference type="Proteomes" id="UP000272238">
    <property type="component" value="Unassembled WGS sequence"/>
</dbReference>
<proteinExistence type="predicted"/>
<dbReference type="RefSeq" id="WP_121214518.1">
    <property type="nucleotide sequence ID" value="NZ_RBZN01000019.1"/>
</dbReference>
<evidence type="ECO:0000313" key="2">
    <source>
        <dbReference type="Proteomes" id="UP000272238"/>
    </source>
</evidence>
<comment type="caution">
    <text evidence="1">The sequence shown here is derived from an EMBL/GenBank/DDBJ whole genome shotgun (WGS) entry which is preliminary data.</text>
</comment>
<reference evidence="1 2" key="1">
    <citation type="journal article" date="2016" name="Antonie Van Leeuwenhoek">
        <title>Lysinibacillus endophyticus sp. nov., an indole-3-acetic acid producing endophytic bacterium isolated from corn root (Zea mays cv. Xinken-5).</title>
        <authorList>
            <person name="Yu J."/>
            <person name="Guan X."/>
            <person name="Liu C."/>
            <person name="Xiang W."/>
            <person name="Yu Z."/>
            <person name="Liu X."/>
            <person name="Wang G."/>
        </authorList>
    </citation>
    <scope>NUCLEOTIDE SEQUENCE [LARGE SCALE GENOMIC DNA]</scope>
    <source>
        <strain evidence="1 2">DSM 100506</strain>
    </source>
</reference>
<organism evidence="1 2">
    <name type="scientific">Ureibacillus endophyticus</name>
    <dbReference type="NCBI Taxonomy" id="1978490"/>
    <lineage>
        <taxon>Bacteria</taxon>
        <taxon>Bacillati</taxon>
        <taxon>Bacillota</taxon>
        <taxon>Bacilli</taxon>
        <taxon>Bacillales</taxon>
        <taxon>Caryophanaceae</taxon>
        <taxon>Ureibacillus</taxon>
    </lineage>
</organism>
<gene>
    <name evidence="1" type="ORF">D8M03_09415</name>
</gene>
<sequence>MEQYHKTFPGREDLWVDRALSHLPQLQIYAHALEVASEKPVLEAWIHMPIVGSMVKFNQTDLVITDESLYSMS</sequence>
<dbReference type="OrthoDB" id="9810135at2"/>